<gene>
    <name evidence="1" type="ORF">ABI_41150</name>
</gene>
<dbReference type="Pfam" id="PF10722">
    <property type="entry name" value="YbjN"/>
    <property type="match status" value="1"/>
</dbReference>
<dbReference type="STRING" id="715226.ABI_41150"/>
<sequence length="182" mass="20220">MTTPQTYDSDATFDPLDVVESILTEEGLEFERTPEGDLGFALSGDWRTYEMWFSWRPEGECLQLCCSLDVESGAGQALTEDRLPGLYELLCLVNQHVWFGHFEAFRDPEGGVPGLGLYDVVFRHTQAINPLERASVVASAHMINSAAEAVDRFYPAFDFWFKGAASARDAFAACLFETVGEA</sequence>
<dbReference type="InterPro" id="IPR019660">
    <property type="entry name" value="Put_sensory_transdc_reg_YbjN"/>
</dbReference>
<evidence type="ECO:0000313" key="2">
    <source>
        <dbReference type="Proteomes" id="UP000006512"/>
    </source>
</evidence>
<organism evidence="1 2">
    <name type="scientific">Asticcacaulis biprosthecium C19</name>
    <dbReference type="NCBI Taxonomy" id="715226"/>
    <lineage>
        <taxon>Bacteria</taxon>
        <taxon>Pseudomonadati</taxon>
        <taxon>Pseudomonadota</taxon>
        <taxon>Alphaproteobacteria</taxon>
        <taxon>Caulobacterales</taxon>
        <taxon>Caulobacteraceae</taxon>
        <taxon>Asticcacaulis</taxon>
    </lineage>
</organism>
<accession>F4QSH2</accession>
<dbReference type="EMBL" id="GL883080">
    <property type="protein sequence ID" value="EGF89692.1"/>
    <property type="molecule type" value="Genomic_DNA"/>
</dbReference>
<evidence type="ECO:0008006" key="3">
    <source>
        <dbReference type="Google" id="ProtNLM"/>
    </source>
</evidence>
<proteinExistence type="predicted"/>
<dbReference type="HOGENOM" id="CLU_109255_0_0_5"/>
<evidence type="ECO:0000313" key="1">
    <source>
        <dbReference type="EMBL" id="EGF89692.1"/>
    </source>
</evidence>
<dbReference type="AlphaFoldDB" id="F4QSH2"/>
<dbReference type="OrthoDB" id="9792176at2"/>
<dbReference type="CDD" id="cd17033">
    <property type="entry name" value="DR1245-like"/>
    <property type="match status" value="1"/>
</dbReference>
<protein>
    <recommendedName>
        <fullName evidence="3">YbjN domain-containing protein</fullName>
    </recommendedName>
</protein>
<dbReference type="RefSeq" id="WP_006274887.1">
    <property type="nucleotide sequence ID" value="NZ_GL883080.1"/>
</dbReference>
<name>F4QSH2_9CAUL</name>
<reference evidence="2" key="1">
    <citation type="submission" date="2011-03" db="EMBL/GenBank/DDBJ databases">
        <title>Draft genome sequence of Brevundimonas diminuta.</title>
        <authorList>
            <person name="Brown P.J.B."/>
            <person name="Buechlein A."/>
            <person name="Hemmerich C."/>
            <person name="Brun Y.V."/>
        </authorList>
    </citation>
    <scope>NUCLEOTIDE SEQUENCE [LARGE SCALE GENOMIC DNA]</scope>
    <source>
        <strain evidence="2">C19</strain>
    </source>
</reference>
<dbReference type="eggNOG" id="COG5465">
    <property type="taxonomic scope" value="Bacteria"/>
</dbReference>
<dbReference type="Proteomes" id="UP000006512">
    <property type="component" value="Unassembled WGS sequence"/>
</dbReference>
<keyword evidence="2" id="KW-1185">Reference proteome</keyword>